<name>A0A285J673_9GAMM</name>
<sequence length="254" mass="28916">MLLPIIISLIVALVIIAVVVNVVQQHKERIASLKRAEFTKLRHLLDDTEDMLANTANVPFTPAITTMLLKRMAFALRAMVELDPGTRELKQRLQETETRLNEPVNTDVTATDNLTLPDNDQQLIGLIRGIKKLRTTLRSEHARGNIDTSTVIAEDKRLEILQVRINVESQIKRGKQARSNNMLGSARQYFEKALTSLNGSSHQDEYVISRKSEVVQTLEDIATELKAGNLRDREKKEEKENKDIDELFAPKRKW</sequence>
<dbReference type="EMBL" id="OBEB01000006">
    <property type="protein sequence ID" value="SNY55815.1"/>
    <property type="molecule type" value="Genomic_DNA"/>
</dbReference>
<keyword evidence="4" id="KW-1185">Reference proteome</keyword>
<feature type="region of interest" description="Disordered" evidence="1">
    <location>
        <begin position="227"/>
        <end position="254"/>
    </location>
</feature>
<evidence type="ECO:0000256" key="2">
    <source>
        <dbReference type="SAM" id="Phobius"/>
    </source>
</evidence>
<protein>
    <recommendedName>
        <fullName evidence="5">DNA repair protein</fullName>
    </recommendedName>
</protein>
<dbReference type="Proteomes" id="UP000219353">
    <property type="component" value="Unassembled WGS sequence"/>
</dbReference>
<proteinExistence type="predicted"/>
<keyword evidence="2" id="KW-0812">Transmembrane</keyword>
<feature type="transmembrane region" description="Helical" evidence="2">
    <location>
        <begin position="6"/>
        <end position="23"/>
    </location>
</feature>
<dbReference type="AlphaFoldDB" id="A0A285J673"/>
<feature type="compositionally biased region" description="Basic and acidic residues" evidence="1">
    <location>
        <begin position="229"/>
        <end position="254"/>
    </location>
</feature>
<accession>A0A285J673</accession>
<dbReference type="OrthoDB" id="5899712at2"/>
<keyword evidence="2" id="KW-0472">Membrane</keyword>
<organism evidence="3 4">
    <name type="scientific">Arsukibacterium tuosuense</name>
    <dbReference type="NCBI Taxonomy" id="1323745"/>
    <lineage>
        <taxon>Bacteria</taxon>
        <taxon>Pseudomonadati</taxon>
        <taxon>Pseudomonadota</taxon>
        <taxon>Gammaproteobacteria</taxon>
        <taxon>Chromatiales</taxon>
        <taxon>Chromatiaceae</taxon>
        <taxon>Arsukibacterium</taxon>
    </lineage>
</organism>
<evidence type="ECO:0000313" key="3">
    <source>
        <dbReference type="EMBL" id="SNY55815.1"/>
    </source>
</evidence>
<gene>
    <name evidence="3" type="ORF">SAMN06297280_2985</name>
</gene>
<evidence type="ECO:0000313" key="4">
    <source>
        <dbReference type="Proteomes" id="UP000219353"/>
    </source>
</evidence>
<evidence type="ECO:0008006" key="5">
    <source>
        <dbReference type="Google" id="ProtNLM"/>
    </source>
</evidence>
<dbReference type="RefSeq" id="WP_097112177.1">
    <property type="nucleotide sequence ID" value="NZ_OBEB01000006.1"/>
</dbReference>
<keyword evidence="2" id="KW-1133">Transmembrane helix</keyword>
<reference evidence="4" key="1">
    <citation type="submission" date="2017-09" db="EMBL/GenBank/DDBJ databases">
        <authorList>
            <person name="Varghese N."/>
            <person name="Submissions S."/>
        </authorList>
    </citation>
    <scope>NUCLEOTIDE SEQUENCE [LARGE SCALE GENOMIC DNA]</scope>
    <source>
        <strain evidence="4">CGMCC 1.12461</strain>
    </source>
</reference>
<evidence type="ECO:0000256" key="1">
    <source>
        <dbReference type="SAM" id="MobiDB-lite"/>
    </source>
</evidence>